<dbReference type="CDD" id="cd15482">
    <property type="entry name" value="Sialidase_non-viral"/>
    <property type="match status" value="1"/>
</dbReference>
<feature type="domain" description="Peptidase C-terminal archaeal/bacterial" evidence="3">
    <location>
        <begin position="90"/>
        <end position="144"/>
    </location>
</feature>
<dbReference type="InterPro" id="IPR013783">
    <property type="entry name" value="Ig-like_fold"/>
</dbReference>
<evidence type="ECO:0000256" key="1">
    <source>
        <dbReference type="SAM" id="MobiDB-lite"/>
    </source>
</evidence>
<dbReference type="Gene3D" id="2.120.10.10">
    <property type="match status" value="1"/>
</dbReference>
<feature type="region of interest" description="Disordered" evidence="1">
    <location>
        <begin position="672"/>
        <end position="696"/>
    </location>
</feature>
<dbReference type="Pfam" id="PF07705">
    <property type="entry name" value="CARDB"/>
    <property type="match status" value="1"/>
</dbReference>
<dbReference type="Proteomes" id="UP000722989">
    <property type="component" value="Unassembled WGS sequence"/>
</dbReference>
<evidence type="ECO:0008006" key="7">
    <source>
        <dbReference type="Google" id="ProtNLM"/>
    </source>
</evidence>
<dbReference type="RefSeq" id="WP_167926613.1">
    <property type="nucleotide sequence ID" value="NZ_JAATVY010000013.1"/>
</dbReference>
<feature type="signal peptide" evidence="2">
    <location>
        <begin position="1"/>
        <end position="33"/>
    </location>
</feature>
<protein>
    <recommendedName>
        <fullName evidence="7">CARDB domain-containing protein</fullName>
    </recommendedName>
</protein>
<dbReference type="Gene3D" id="2.60.120.380">
    <property type="match status" value="1"/>
</dbReference>
<dbReference type="InterPro" id="IPR011635">
    <property type="entry name" value="CARDB"/>
</dbReference>
<dbReference type="SUPFAM" id="SSF50939">
    <property type="entry name" value="Sialidases"/>
    <property type="match status" value="1"/>
</dbReference>
<evidence type="ECO:0000259" key="4">
    <source>
        <dbReference type="Pfam" id="PF07705"/>
    </source>
</evidence>
<comment type="caution">
    <text evidence="5">The sequence shown here is derived from an EMBL/GenBank/DDBJ whole genome shotgun (WGS) entry which is preliminary data.</text>
</comment>
<feature type="domain" description="CARDB" evidence="4">
    <location>
        <begin position="592"/>
        <end position="688"/>
    </location>
</feature>
<feature type="chain" id="PRO_5047229516" description="CARDB domain-containing protein" evidence="2">
    <location>
        <begin position="34"/>
        <end position="696"/>
    </location>
</feature>
<evidence type="ECO:0000259" key="3">
    <source>
        <dbReference type="Pfam" id="PF04151"/>
    </source>
</evidence>
<dbReference type="InterPro" id="IPR036278">
    <property type="entry name" value="Sialidase_sf"/>
</dbReference>
<dbReference type="Gene3D" id="2.60.40.10">
    <property type="entry name" value="Immunoglobulins"/>
    <property type="match status" value="1"/>
</dbReference>
<keyword evidence="6" id="KW-1185">Reference proteome</keyword>
<evidence type="ECO:0000313" key="5">
    <source>
        <dbReference type="EMBL" id="NJC71709.1"/>
    </source>
</evidence>
<name>A0ABX0Y2P5_9ACTN</name>
<proteinExistence type="predicted"/>
<sequence>MRPPRKAARAPRPIIAAAALLLAVAAGATPAQAATPASGTVSSTSTSVTWNGGPFLVPNATATAGSLLCNQATVCDDYALTVDVPAGYDAGNDLKIAVGWSAGNADFDVYLYDSAGNEVAEAATTADPEILVVPPVAGKYTVRVVPFNPLGQSYWAMASLTAKPAAPAPGPTGATSFTNYPAPETLPQAHSAGEPSIGVNWKTGKAMYQAYTDTYRVTFDDSANPATAAWENASAGPPNCTAVTSLDPILYTDHDTGRTFESQLAGKAALTCYTDDDGRTWVPTQGSGINSGVDHQTIGGGKYSASGLGGTPLYPDAVYYCSQDIADASCAVSRDGGLTYGPAVPMYTLLDCGGLHGHVKVAPNDGTVYVPNKGCGANQAVAVSADNGLTWQVRKVPTSAPGDSDPSVGVGADGTVYFGYQNADGHPHVAVSHDKGQTWENDQDVGAALGIANTVFPAMVAGDADRAAFAFLGTPTGGNYQDTANFKGEWHLYVATTYDSGRTWSLTDATPNDPVQKGSICTGGTTCGNDRNLLDFIDVQIDKQGRVLVAYADGCTGACSGGGAQNFDALATIARQSGGKTLFAAYDAQFLADLQVPAVDPQVAPNGKSTLTATVRNTGHAVAKAVTVRFTTPDGFSATSAPVDLLPGQSAQVSVAWPTRGEHGAETVTATADPNNTISESDESNNVDSVTVRLPK</sequence>
<evidence type="ECO:0000313" key="6">
    <source>
        <dbReference type="Proteomes" id="UP000722989"/>
    </source>
</evidence>
<reference evidence="5 6" key="1">
    <citation type="submission" date="2020-03" db="EMBL/GenBank/DDBJ databases">
        <title>WGS of the type strain of Planosporangium spp.</title>
        <authorList>
            <person name="Thawai C."/>
        </authorList>
    </citation>
    <scope>NUCLEOTIDE SEQUENCE [LARGE SCALE GENOMIC DNA]</scope>
    <source>
        <strain evidence="5 6">TBRC 5610</strain>
    </source>
</reference>
<gene>
    <name evidence="5" type="ORF">HC031_18570</name>
</gene>
<organism evidence="5 6">
    <name type="scientific">Planosporangium thailandense</name>
    <dbReference type="NCBI Taxonomy" id="765197"/>
    <lineage>
        <taxon>Bacteria</taxon>
        <taxon>Bacillati</taxon>
        <taxon>Actinomycetota</taxon>
        <taxon>Actinomycetes</taxon>
        <taxon>Micromonosporales</taxon>
        <taxon>Micromonosporaceae</taxon>
        <taxon>Planosporangium</taxon>
    </lineage>
</organism>
<evidence type="ECO:0000256" key="2">
    <source>
        <dbReference type="SAM" id="SignalP"/>
    </source>
</evidence>
<dbReference type="InterPro" id="IPR007280">
    <property type="entry name" value="Peptidase_C_arc/bac"/>
</dbReference>
<accession>A0ABX0Y2P5</accession>
<dbReference type="Pfam" id="PF04151">
    <property type="entry name" value="PPC"/>
    <property type="match status" value="1"/>
</dbReference>
<keyword evidence="2" id="KW-0732">Signal</keyword>
<dbReference type="EMBL" id="JAATVY010000013">
    <property type="protein sequence ID" value="NJC71709.1"/>
    <property type="molecule type" value="Genomic_DNA"/>
</dbReference>